<evidence type="ECO:0000313" key="3">
    <source>
        <dbReference type="Proteomes" id="UP001295423"/>
    </source>
</evidence>
<reference evidence="2" key="1">
    <citation type="submission" date="2023-08" db="EMBL/GenBank/DDBJ databases">
        <authorList>
            <person name="Audoor S."/>
            <person name="Bilcke G."/>
        </authorList>
    </citation>
    <scope>NUCLEOTIDE SEQUENCE</scope>
</reference>
<feature type="compositionally biased region" description="Basic and acidic residues" evidence="1">
    <location>
        <begin position="7"/>
        <end position="36"/>
    </location>
</feature>
<proteinExistence type="predicted"/>
<feature type="compositionally biased region" description="Polar residues" evidence="1">
    <location>
        <begin position="137"/>
        <end position="162"/>
    </location>
</feature>
<feature type="region of interest" description="Disordered" evidence="1">
    <location>
        <begin position="87"/>
        <end position="211"/>
    </location>
</feature>
<name>A0AAD2FND7_9STRA</name>
<comment type="caution">
    <text evidence="2">The sequence shown here is derived from an EMBL/GenBank/DDBJ whole genome shotgun (WGS) entry which is preliminary data.</text>
</comment>
<gene>
    <name evidence="2" type="ORF">CYCCA115_LOCUS10995</name>
</gene>
<feature type="compositionally biased region" description="Polar residues" evidence="1">
    <location>
        <begin position="42"/>
        <end position="60"/>
    </location>
</feature>
<dbReference type="EMBL" id="CAKOGP040001725">
    <property type="protein sequence ID" value="CAJ1947135.1"/>
    <property type="molecule type" value="Genomic_DNA"/>
</dbReference>
<protein>
    <submittedName>
        <fullName evidence="2">Uncharacterized protein</fullName>
    </submittedName>
</protein>
<accession>A0AAD2FND7</accession>
<evidence type="ECO:0000313" key="2">
    <source>
        <dbReference type="EMBL" id="CAJ1947135.1"/>
    </source>
</evidence>
<dbReference type="Proteomes" id="UP001295423">
    <property type="component" value="Unassembled WGS sequence"/>
</dbReference>
<dbReference type="AlphaFoldDB" id="A0AAD2FND7"/>
<sequence length="211" mass="23276">MSSPSAEYHKELRIETNDDDHRDSELTDSDRRDRSMLKKAPVSTNKSSNPPISPLQSFMGNLMSTKRVTRIVEDNARISSVKQNFTVSTNEARRGSERWASASTFSSDTTTRIPMSAIGSPLPSSSASRFTVPMPNAESQFFSPPTRPASTVDASAFSSSLKVSPRQEEDTSPSNRTSERRGGRTRSPNHSSAPRKPKRRNSSDLSLSPIR</sequence>
<organism evidence="2 3">
    <name type="scientific">Cylindrotheca closterium</name>
    <dbReference type="NCBI Taxonomy" id="2856"/>
    <lineage>
        <taxon>Eukaryota</taxon>
        <taxon>Sar</taxon>
        <taxon>Stramenopiles</taxon>
        <taxon>Ochrophyta</taxon>
        <taxon>Bacillariophyta</taxon>
        <taxon>Bacillariophyceae</taxon>
        <taxon>Bacillariophycidae</taxon>
        <taxon>Bacillariales</taxon>
        <taxon>Bacillariaceae</taxon>
        <taxon>Cylindrotheca</taxon>
    </lineage>
</organism>
<feature type="region of interest" description="Disordered" evidence="1">
    <location>
        <begin position="1"/>
        <end position="60"/>
    </location>
</feature>
<feature type="compositionally biased region" description="Low complexity" evidence="1">
    <location>
        <begin position="100"/>
        <end position="111"/>
    </location>
</feature>
<evidence type="ECO:0000256" key="1">
    <source>
        <dbReference type="SAM" id="MobiDB-lite"/>
    </source>
</evidence>
<keyword evidence="3" id="KW-1185">Reference proteome</keyword>